<proteinExistence type="inferred from homology"/>
<dbReference type="PANTHER" id="PTHR11727">
    <property type="entry name" value="DIMETHYLADENOSINE TRANSFERASE"/>
    <property type="match status" value="1"/>
</dbReference>
<dbReference type="InterPro" id="IPR020598">
    <property type="entry name" value="rRNA_Ade_methylase_Trfase_N"/>
</dbReference>
<dbReference type="Gene3D" id="3.40.50.150">
    <property type="entry name" value="Vaccinia Virus protein VP39"/>
    <property type="match status" value="1"/>
</dbReference>
<dbReference type="InterPro" id="IPR020596">
    <property type="entry name" value="rRNA_Ade_Mease_Trfase_CS"/>
</dbReference>
<dbReference type="InterPro" id="IPR029063">
    <property type="entry name" value="SAM-dependent_MTases_sf"/>
</dbReference>
<dbReference type="InterPro" id="IPR023165">
    <property type="entry name" value="rRNA_Ade_diMease-like_C"/>
</dbReference>
<keyword evidence="1" id="KW-0963">Cytoplasm</keyword>
<evidence type="ECO:0000313" key="8">
    <source>
        <dbReference type="EMBL" id="SUZ51972.1"/>
    </source>
</evidence>
<reference evidence="8" key="1">
    <citation type="submission" date="2018-05" db="EMBL/GenBank/DDBJ databases">
        <authorList>
            <person name="Lanie J.A."/>
            <person name="Ng W.-L."/>
            <person name="Kazmierczak K.M."/>
            <person name="Andrzejewski T.M."/>
            <person name="Davidsen T.M."/>
            <person name="Wayne K.J."/>
            <person name="Tettelin H."/>
            <person name="Glass J.I."/>
            <person name="Rusch D."/>
            <person name="Podicherti R."/>
            <person name="Tsui H.-C.T."/>
            <person name="Winkler M.E."/>
        </authorList>
    </citation>
    <scope>NUCLEOTIDE SEQUENCE</scope>
</reference>
<dbReference type="Pfam" id="PF00398">
    <property type="entry name" value="RrnaAD"/>
    <property type="match status" value="1"/>
</dbReference>
<organism evidence="8">
    <name type="scientific">marine metagenome</name>
    <dbReference type="NCBI Taxonomy" id="408172"/>
    <lineage>
        <taxon>unclassified sequences</taxon>
        <taxon>metagenomes</taxon>
        <taxon>ecological metagenomes</taxon>
    </lineage>
</organism>
<dbReference type="InterPro" id="IPR001737">
    <property type="entry name" value="KsgA/Erm"/>
</dbReference>
<sequence>MHHPRKRFGQIFLRDQNVINRIIDAFDPNPNDHLVEIGPGQGALTEPLAATGARLDCIELDRDLAKYLTKHYSETPQVTVHQQDGLKFDFAQLAPARRSLRIVGNLPYNTSTPMLFHLMKYHEVIKDMTFMLQLEVVQRMAAKPGNKNYGRLGLMLQYFCKVEHLFNVPSAAFSPKPKVVSAIARLTPHSQFPVIANDINNLQTVIRTAFNQRRKTLKNSLKTIISEETLSKLPLDSSLRPENLSLQDYVIISDAISNE</sequence>
<evidence type="ECO:0000256" key="6">
    <source>
        <dbReference type="ARBA" id="ARBA00022884"/>
    </source>
</evidence>
<dbReference type="SUPFAM" id="SSF53335">
    <property type="entry name" value="S-adenosyl-L-methionine-dependent methyltransferases"/>
    <property type="match status" value="1"/>
</dbReference>
<dbReference type="FunFam" id="1.10.8.100:FF:000001">
    <property type="entry name" value="Ribosomal RNA small subunit methyltransferase A"/>
    <property type="match status" value="1"/>
</dbReference>
<keyword evidence="6" id="KW-0694">RNA-binding</keyword>
<protein>
    <recommendedName>
        <fullName evidence="7">Ribosomal RNA adenine methylase transferase N-terminal domain-containing protein</fullName>
    </recommendedName>
</protein>
<evidence type="ECO:0000256" key="4">
    <source>
        <dbReference type="ARBA" id="ARBA00022679"/>
    </source>
</evidence>
<dbReference type="SMART" id="SM00650">
    <property type="entry name" value="rADc"/>
    <property type="match status" value="1"/>
</dbReference>
<evidence type="ECO:0000256" key="5">
    <source>
        <dbReference type="ARBA" id="ARBA00022691"/>
    </source>
</evidence>
<dbReference type="EMBL" id="UINC01000250">
    <property type="protein sequence ID" value="SUZ51972.1"/>
    <property type="molecule type" value="Genomic_DNA"/>
</dbReference>
<dbReference type="InterPro" id="IPR011530">
    <property type="entry name" value="rRNA_adenine_dimethylase"/>
</dbReference>
<dbReference type="PANTHER" id="PTHR11727:SF7">
    <property type="entry name" value="DIMETHYLADENOSINE TRANSFERASE-RELATED"/>
    <property type="match status" value="1"/>
</dbReference>
<gene>
    <name evidence="8" type="ORF">METZ01_LOCUS4826</name>
</gene>
<dbReference type="AlphaFoldDB" id="A0A381NBK9"/>
<dbReference type="HAMAP" id="MF_00607">
    <property type="entry name" value="16SrRNA_methyltr_A"/>
    <property type="match status" value="1"/>
</dbReference>
<evidence type="ECO:0000256" key="1">
    <source>
        <dbReference type="ARBA" id="ARBA00022490"/>
    </source>
</evidence>
<keyword evidence="5" id="KW-0949">S-adenosyl-L-methionine</keyword>
<dbReference type="GO" id="GO:0005829">
    <property type="term" value="C:cytosol"/>
    <property type="evidence" value="ECO:0007669"/>
    <property type="project" value="TreeGrafter"/>
</dbReference>
<dbReference type="PROSITE" id="PS51689">
    <property type="entry name" value="SAM_RNA_A_N6_MT"/>
    <property type="match status" value="1"/>
</dbReference>
<keyword evidence="4" id="KW-0808">Transferase</keyword>
<evidence type="ECO:0000256" key="3">
    <source>
        <dbReference type="ARBA" id="ARBA00022603"/>
    </source>
</evidence>
<feature type="domain" description="Ribosomal RNA adenine methylase transferase N-terminal" evidence="7">
    <location>
        <begin position="18"/>
        <end position="190"/>
    </location>
</feature>
<evidence type="ECO:0000256" key="2">
    <source>
        <dbReference type="ARBA" id="ARBA00022552"/>
    </source>
</evidence>
<dbReference type="Gene3D" id="1.10.8.100">
    <property type="entry name" value="Ribosomal RNA adenine dimethylase-like, domain 2"/>
    <property type="match status" value="1"/>
</dbReference>
<accession>A0A381NBK9</accession>
<dbReference type="GO" id="GO:0003723">
    <property type="term" value="F:RNA binding"/>
    <property type="evidence" value="ECO:0007669"/>
    <property type="project" value="UniProtKB-KW"/>
</dbReference>
<keyword evidence="2" id="KW-0698">rRNA processing</keyword>
<evidence type="ECO:0000259" key="7">
    <source>
        <dbReference type="SMART" id="SM00650"/>
    </source>
</evidence>
<dbReference type="NCBIfam" id="TIGR00755">
    <property type="entry name" value="ksgA"/>
    <property type="match status" value="1"/>
</dbReference>
<dbReference type="GO" id="GO:0000179">
    <property type="term" value="F:rRNA (adenine-N6,N6-)-dimethyltransferase activity"/>
    <property type="evidence" value="ECO:0007669"/>
    <property type="project" value="InterPro"/>
</dbReference>
<keyword evidence="3" id="KW-0489">Methyltransferase</keyword>
<name>A0A381NBK9_9ZZZZ</name>
<dbReference type="PROSITE" id="PS01131">
    <property type="entry name" value="RRNA_A_DIMETH"/>
    <property type="match status" value="1"/>
</dbReference>